<evidence type="ECO:0000313" key="2">
    <source>
        <dbReference type="EMBL" id="ESK81710.1"/>
    </source>
</evidence>
<sequence>MATLRGSVIGKGNVSSRETKKDIASAGTSTSVTRSNTGLFDSIEYGFHVGRDIVTDVETEVIAGIHVDERTSGCEGMCGWYRYCRIVLTPDSSLCVRSGYTEQPP</sequence>
<reference evidence="2 3" key="1">
    <citation type="journal article" date="2014" name="BMC Genomics">
        <title>Genome and secretome analysis of the hemibiotrophic fungal pathogen, Moniliophthora roreri, which causes frosty pod rot disease of cacao: mechanisms of the biotrophic and necrotrophic phases.</title>
        <authorList>
            <person name="Meinhardt L.W."/>
            <person name="Costa G.G.L."/>
            <person name="Thomazella D.P.T."/>
            <person name="Teixeira P.J.P.L."/>
            <person name="Carazzolle M.F."/>
            <person name="Schuster S.C."/>
            <person name="Carlson J.E."/>
            <person name="Guiltinan M.J."/>
            <person name="Mieczkowski P."/>
            <person name="Farmer A."/>
            <person name="Ramaraj T."/>
            <person name="Crozier J."/>
            <person name="Davis R.E."/>
            <person name="Shao J."/>
            <person name="Melnick R.L."/>
            <person name="Pereira G.A.G."/>
            <person name="Bailey B.A."/>
        </authorList>
    </citation>
    <scope>NUCLEOTIDE SEQUENCE [LARGE SCALE GENOMIC DNA]</scope>
    <source>
        <strain evidence="2 3">MCA 2997</strain>
    </source>
</reference>
<keyword evidence="3" id="KW-1185">Reference proteome</keyword>
<comment type="caution">
    <text evidence="2">The sequence shown here is derived from an EMBL/GenBank/DDBJ whole genome shotgun (WGS) entry which is preliminary data.</text>
</comment>
<organism evidence="2 3">
    <name type="scientific">Moniliophthora roreri (strain MCA 2997)</name>
    <name type="common">Cocoa frosty pod rot fungus</name>
    <name type="synonym">Crinipellis roreri</name>
    <dbReference type="NCBI Taxonomy" id="1381753"/>
    <lineage>
        <taxon>Eukaryota</taxon>
        <taxon>Fungi</taxon>
        <taxon>Dikarya</taxon>
        <taxon>Basidiomycota</taxon>
        <taxon>Agaricomycotina</taxon>
        <taxon>Agaricomycetes</taxon>
        <taxon>Agaricomycetidae</taxon>
        <taxon>Agaricales</taxon>
        <taxon>Marasmiineae</taxon>
        <taxon>Marasmiaceae</taxon>
        <taxon>Moniliophthora</taxon>
    </lineage>
</organism>
<dbReference type="EMBL" id="AWSO01002290">
    <property type="protein sequence ID" value="ESK81710.1"/>
    <property type="molecule type" value="Genomic_DNA"/>
</dbReference>
<accession>V2WNE1</accession>
<feature type="compositionally biased region" description="Polar residues" evidence="1">
    <location>
        <begin position="26"/>
        <end position="36"/>
    </location>
</feature>
<evidence type="ECO:0000256" key="1">
    <source>
        <dbReference type="SAM" id="MobiDB-lite"/>
    </source>
</evidence>
<name>V2WNE1_MONRO</name>
<feature type="region of interest" description="Disordered" evidence="1">
    <location>
        <begin position="1"/>
        <end position="36"/>
    </location>
</feature>
<gene>
    <name evidence="2" type="ORF">Moror_15832</name>
</gene>
<proteinExistence type="predicted"/>
<dbReference type="AlphaFoldDB" id="V2WNE1"/>
<dbReference type="Proteomes" id="UP000017559">
    <property type="component" value="Unassembled WGS sequence"/>
</dbReference>
<dbReference type="KEGG" id="mrr:Moror_15832"/>
<evidence type="ECO:0000313" key="3">
    <source>
        <dbReference type="Proteomes" id="UP000017559"/>
    </source>
</evidence>
<protein>
    <submittedName>
        <fullName evidence="2">Uncharacterized protein</fullName>
    </submittedName>
</protein>
<dbReference type="HOGENOM" id="CLU_2237271_0_0_1"/>